<evidence type="ECO:0000256" key="1">
    <source>
        <dbReference type="ARBA" id="ARBA00022729"/>
    </source>
</evidence>
<dbReference type="SMART" id="SM00120">
    <property type="entry name" value="HX"/>
    <property type="match status" value="1"/>
</dbReference>
<dbReference type="Gene3D" id="2.110.10.10">
    <property type="entry name" value="Hemopexin-like domain"/>
    <property type="match status" value="1"/>
</dbReference>
<organism evidence="4">
    <name type="scientific">Gasterosteus aculeatus</name>
    <name type="common">Three-spined stickleback</name>
    <dbReference type="NCBI Taxonomy" id="69293"/>
    <lineage>
        <taxon>Eukaryota</taxon>
        <taxon>Metazoa</taxon>
        <taxon>Chordata</taxon>
        <taxon>Craniata</taxon>
        <taxon>Vertebrata</taxon>
        <taxon>Euteleostomi</taxon>
        <taxon>Actinopterygii</taxon>
        <taxon>Neopterygii</taxon>
        <taxon>Teleostei</taxon>
        <taxon>Neoteleostei</taxon>
        <taxon>Acanthomorphata</taxon>
        <taxon>Eupercaria</taxon>
        <taxon>Perciformes</taxon>
        <taxon>Cottioidei</taxon>
        <taxon>Gasterosteales</taxon>
        <taxon>Gasterosteidae</taxon>
        <taxon>Gasterosteus</taxon>
    </lineage>
</organism>
<evidence type="ECO:0000313" key="4">
    <source>
        <dbReference type="Ensembl" id="ENSGACP00000009951.1"/>
    </source>
</evidence>
<dbReference type="InterPro" id="IPR018487">
    <property type="entry name" value="Hemopexin-like_repeat"/>
</dbReference>
<dbReference type="PANTHER" id="PTHR22917">
    <property type="entry name" value="HEMOPEXIN DOMAIN-CONTAINING PROTEIN"/>
    <property type="match status" value="1"/>
</dbReference>
<dbReference type="GO" id="GO:0005615">
    <property type="term" value="C:extracellular space"/>
    <property type="evidence" value="ECO:0007669"/>
    <property type="project" value="TreeGrafter"/>
</dbReference>
<dbReference type="InParanoid" id="G3NX82"/>
<dbReference type="PANTHER" id="PTHR22917:SF1">
    <property type="entry name" value="PROTEOGLYCAN 4"/>
    <property type="match status" value="1"/>
</dbReference>
<dbReference type="PROSITE" id="PS51642">
    <property type="entry name" value="HEMOPEXIN_2"/>
    <property type="match status" value="1"/>
</dbReference>
<evidence type="ECO:0000256" key="3">
    <source>
        <dbReference type="SAM" id="MobiDB-lite"/>
    </source>
</evidence>
<feature type="repeat" description="Hemopexin" evidence="2">
    <location>
        <begin position="111"/>
        <end position="155"/>
    </location>
</feature>
<protein>
    <recommendedName>
        <fullName evidence="5">Proteoglycan 4b</fullName>
    </recommendedName>
</protein>
<name>G3NX82_GASAC</name>
<reference evidence="4" key="2">
    <citation type="submission" date="2024-04" db="UniProtKB">
        <authorList>
            <consortium name="Ensembl"/>
        </authorList>
    </citation>
    <scope>IDENTIFICATION</scope>
</reference>
<dbReference type="AlphaFoldDB" id="G3NX82"/>
<reference evidence="4" key="1">
    <citation type="submission" date="2006-01" db="EMBL/GenBank/DDBJ databases">
        <authorList>
            <person name="Lindblad-Toh K."/>
            <person name="Mauceli E."/>
            <person name="Grabherr M."/>
            <person name="Chang J.L."/>
            <person name="Lander E.S."/>
        </authorList>
    </citation>
    <scope>NUCLEOTIDE SEQUENCE [LARGE SCALE GENOMIC DNA]</scope>
</reference>
<dbReference type="InterPro" id="IPR051298">
    <property type="entry name" value="Heme_transport/Cell_adhesion"/>
</dbReference>
<accession>G3NX82</accession>
<proteinExistence type="predicted"/>
<evidence type="ECO:0000256" key="2">
    <source>
        <dbReference type="PROSITE-ProRule" id="PRU01011"/>
    </source>
</evidence>
<dbReference type="STRING" id="69293.ENSGACP00000009951"/>
<feature type="compositionally biased region" description="Pro residues" evidence="3">
    <location>
        <begin position="1"/>
        <end position="73"/>
    </location>
</feature>
<dbReference type="InterPro" id="IPR036375">
    <property type="entry name" value="Hemopexin-like_dom_sf"/>
</dbReference>
<dbReference type="SUPFAM" id="SSF50923">
    <property type="entry name" value="Hemopexin-like domain"/>
    <property type="match status" value="1"/>
</dbReference>
<feature type="region of interest" description="Disordered" evidence="3">
    <location>
        <begin position="1"/>
        <end position="110"/>
    </location>
</feature>
<keyword evidence="1" id="KW-0732">Signal</keyword>
<dbReference type="PROSITE" id="PS00024">
    <property type="entry name" value="HEMOPEXIN"/>
    <property type="match status" value="1"/>
</dbReference>
<dbReference type="Ensembl" id="ENSGACT00000009973.1">
    <property type="protein sequence ID" value="ENSGACP00000009951.1"/>
    <property type="gene ID" value="ENSGACG00000007504.1"/>
</dbReference>
<dbReference type="Bgee" id="ENSGACG00000007504">
    <property type="expression patterns" value="Expressed in liver and 1 other cell type or tissue"/>
</dbReference>
<dbReference type="InterPro" id="IPR018486">
    <property type="entry name" value="Hemopexin_CS"/>
</dbReference>
<dbReference type="eggNOG" id="KOG1565">
    <property type="taxonomic scope" value="Eukaryota"/>
</dbReference>
<sequence>IPADPTPAEPTPAEPTPAKPTPAEPTPAKPTPAEPTPAKPTPADPTPAEPTPAKPTPAEPTPAEPTPAKPTPAKPSSKAETKPLTPAQTVNTDNPRDYQADDSNDTDLCSGRPVGAVTTLKNGTMVVFRGHYFWSLDKYMVPSPARVITQVWGVPSPIDTAFTRCNCQGKTYIFKV</sequence>
<evidence type="ECO:0008006" key="5">
    <source>
        <dbReference type="Google" id="ProtNLM"/>
    </source>
</evidence>
<dbReference type="OMA" id="HDRTYIC"/>